<evidence type="ECO:0000313" key="1">
    <source>
        <dbReference type="EMBL" id="UQN14751.1"/>
    </source>
</evidence>
<dbReference type="GO" id="GO:0016301">
    <property type="term" value="F:kinase activity"/>
    <property type="evidence" value="ECO:0007669"/>
    <property type="project" value="UniProtKB-KW"/>
</dbReference>
<dbReference type="SUPFAM" id="SSF52540">
    <property type="entry name" value="P-loop containing nucleoside triphosphate hydrolases"/>
    <property type="match status" value="1"/>
</dbReference>
<name>A0ABY4MWE0_9MICO</name>
<keyword evidence="1" id="KW-0808">Transferase</keyword>
<sequence>MGASTQRLEVVSQLWHELQRVRPDSRALIALDGFDGAGKSHLSSEIAECARSTGGRPLVRVSIDGFHHPRSVRRAGGNGPEGFYRASYRYPDFRRCVVEPLRSGAPITSAIWDVARDEPVVAAPVTVPPHAIVLVDGIFLHRPELIDVWDATVWLEVPFAVSVPRGNARFADEHDADPEAPSNHRYVQGQRLYLQEAQPSAHADWVFDNTDLTRPQLRARNGFSAPSSVARPSLLARRAPVRHWGA</sequence>
<keyword evidence="1" id="KW-0418">Kinase</keyword>
<dbReference type="Gene3D" id="3.40.50.300">
    <property type="entry name" value="P-loop containing nucleotide triphosphate hydrolases"/>
    <property type="match status" value="1"/>
</dbReference>
<dbReference type="EMBL" id="CP097160">
    <property type="protein sequence ID" value="UQN14751.1"/>
    <property type="molecule type" value="Genomic_DNA"/>
</dbReference>
<gene>
    <name evidence="1" type="ORF">M3M28_12015</name>
</gene>
<reference evidence="1" key="1">
    <citation type="submission" date="2022-05" db="EMBL/GenBank/DDBJ databases">
        <title>Complete genome sequence of toluene-degrading Gulosibacter sediminis strain ACHW.36C.</title>
        <authorList>
            <person name="Wai A.C."/>
            <person name="Lai G.K."/>
            <person name="Griffin S.D."/>
            <person name="Leung F.C."/>
        </authorList>
    </citation>
    <scope>NUCLEOTIDE SEQUENCE [LARGE SCALE GENOMIC DNA]</scope>
    <source>
        <strain evidence="1">ACHW.36C</strain>
    </source>
</reference>
<protein>
    <submittedName>
        <fullName evidence="1">Uridine kinase</fullName>
    </submittedName>
</protein>
<organism evidence="1">
    <name type="scientific">Gulosibacter sediminis</name>
    <dbReference type="NCBI Taxonomy" id="1729695"/>
    <lineage>
        <taxon>Bacteria</taxon>
        <taxon>Bacillati</taxon>
        <taxon>Actinomycetota</taxon>
        <taxon>Actinomycetes</taxon>
        <taxon>Micrococcales</taxon>
        <taxon>Microbacteriaceae</taxon>
        <taxon>Gulosibacter</taxon>
    </lineage>
</organism>
<proteinExistence type="predicted"/>
<dbReference type="InterPro" id="IPR027417">
    <property type="entry name" value="P-loop_NTPase"/>
</dbReference>
<accession>A0ABY4MWE0</accession>